<dbReference type="Pfam" id="PF08100">
    <property type="entry name" value="Dimerisation"/>
    <property type="match status" value="1"/>
</dbReference>
<dbReference type="FunFam" id="3.40.50.150:FF:000057">
    <property type="entry name" value="O-methyltransferase ZRP4"/>
    <property type="match status" value="1"/>
</dbReference>
<dbReference type="InterPro" id="IPR036388">
    <property type="entry name" value="WH-like_DNA-bd_sf"/>
</dbReference>
<dbReference type="PROSITE" id="PS51683">
    <property type="entry name" value="SAM_OMT_II"/>
    <property type="match status" value="1"/>
</dbReference>
<dbReference type="PANTHER" id="PTHR11746">
    <property type="entry name" value="O-METHYLTRANSFERASE"/>
    <property type="match status" value="1"/>
</dbReference>
<dbReference type="EMBL" id="HG743879">
    <property type="protein sequence ID" value="CDP21551.1"/>
    <property type="molecule type" value="Genomic_DNA"/>
</dbReference>
<dbReference type="EC" id="2.1.1.395" evidence="7"/>
<dbReference type="GO" id="GO:0008171">
    <property type="term" value="F:O-methyltransferase activity"/>
    <property type="evidence" value="ECO:0007669"/>
    <property type="project" value="InterPro"/>
</dbReference>
<keyword evidence="11" id="KW-1185">Reference proteome</keyword>
<dbReference type="InterPro" id="IPR036390">
    <property type="entry name" value="WH_DNA-bd_sf"/>
</dbReference>
<sequence length="269" mass="29870">MSLKCAIQLGIPDIIHMHGQPMALAQLIDALPINNAKAPFVYRLMRILIHSGFFIKAKIPDNEGQEGYALTPASKLLLANDPFSLTHTMVIKNCKDVFMGLNSLIDVGGGTGTVAKAIADAFPHLECSVLDLPHVVDGWESSKNLAYVGGDMFEAIPPADAVLLKWILHDWSDEECVQILRKCKEAIPSKEKGGKVIIIDMLLKSQQNGDDDAEAIETQLFFDILMMVHAKGRERNEKDWEKLFLEAGFNGYKITPVLGLRSIIEVYYY</sequence>
<gene>
    <name evidence="10" type="ORF">GSCOC_T00011418001</name>
</gene>
<evidence type="ECO:0000256" key="2">
    <source>
        <dbReference type="ARBA" id="ARBA00022603"/>
    </source>
</evidence>
<dbReference type="Gene3D" id="3.40.50.150">
    <property type="entry name" value="Vaccinia Virus protein VP39"/>
    <property type="match status" value="1"/>
</dbReference>
<comment type="similarity">
    <text evidence="5">Belongs to the class I-like SAM-binding methyltransferase superfamily. Cation-independent O-methyltransferase family. COMT subfamily.</text>
</comment>
<dbReference type="Proteomes" id="UP000295252">
    <property type="component" value="Unassembled WGS sequence"/>
</dbReference>
<dbReference type="Gramene" id="CDP21551">
    <property type="protein sequence ID" value="CDP21551"/>
    <property type="gene ID" value="GSCOC_T00011418001"/>
</dbReference>
<accession>A0A068VLH5</accession>
<evidence type="ECO:0000256" key="3">
    <source>
        <dbReference type="ARBA" id="ARBA00022679"/>
    </source>
</evidence>
<reference evidence="11" key="1">
    <citation type="journal article" date="2014" name="Science">
        <title>The coffee genome provides insight into the convergent evolution of caffeine biosynthesis.</title>
        <authorList>
            <person name="Denoeud F."/>
            <person name="Carretero-Paulet L."/>
            <person name="Dereeper A."/>
            <person name="Droc G."/>
            <person name="Guyot R."/>
            <person name="Pietrella M."/>
            <person name="Zheng C."/>
            <person name="Alberti A."/>
            <person name="Anthony F."/>
            <person name="Aprea G."/>
            <person name="Aury J.M."/>
            <person name="Bento P."/>
            <person name="Bernard M."/>
            <person name="Bocs S."/>
            <person name="Campa C."/>
            <person name="Cenci A."/>
            <person name="Combes M.C."/>
            <person name="Crouzillat D."/>
            <person name="Da Silva C."/>
            <person name="Daddiego L."/>
            <person name="De Bellis F."/>
            <person name="Dussert S."/>
            <person name="Garsmeur O."/>
            <person name="Gayraud T."/>
            <person name="Guignon V."/>
            <person name="Jahn K."/>
            <person name="Jamilloux V."/>
            <person name="Joet T."/>
            <person name="Labadie K."/>
            <person name="Lan T."/>
            <person name="Leclercq J."/>
            <person name="Lepelley M."/>
            <person name="Leroy T."/>
            <person name="Li L.T."/>
            <person name="Librado P."/>
            <person name="Lopez L."/>
            <person name="Munoz A."/>
            <person name="Noel B."/>
            <person name="Pallavicini A."/>
            <person name="Perrotta G."/>
            <person name="Poncet V."/>
            <person name="Pot D."/>
            <person name="Priyono X."/>
            <person name="Rigoreau M."/>
            <person name="Rouard M."/>
            <person name="Rozas J."/>
            <person name="Tranchant-Dubreuil C."/>
            <person name="VanBuren R."/>
            <person name="Zhang Q."/>
            <person name="Andrade A.C."/>
            <person name="Argout X."/>
            <person name="Bertrand B."/>
            <person name="de Kochko A."/>
            <person name="Graziosi G."/>
            <person name="Henry R.J."/>
            <person name="Jayarama X."/>
            <person name="Ming R."/>
            <person name="Nagai C."/>
            <person name="Rounsley S."/>
            <person name="Sankoff D."/>
            <person name="Giuliano G."/>
            <person name="Albert V.A."/>
            <person name="Wincker P."/>
            <person name="Lashermes P."/>
        </authorList>
    </citation>
    <scope>NUCLEOTIDE SEQUENCE [LARGE SCALE GENOMIC DNA]</scope>
    <source>
        <strain evidence="11">cv. DH200-94</strain>
    </source>
</reference>
<dbReference type="InterPro" id="IPR016461">
    <property type="entry name" value="COMT-like"/>
</dbReference>
<organism evidence="10 11">
    <name type="scientific">Coffea canephora</name>
    <name type="common">Robusta coffee</name>
    <dbReference type="NCBI Taxonomy" id="49390"/>
    <lineage>
        <taxon>Eukaryota</taxon>
        <taxon>Viridiplantae</taxon>
        <taxon>Streptophyta</taxon>
        <taxon>Embryophyta</taxon>
        <taxon>Tracheophyta</taxon>
        <taxon>Spermatophyta</taxon>
        <taxon>Magnoliopsida</taxon>
        <taxon>eudicotyledons</taxon>
        <taxon>Gunneridae</taxon>
        <taxon>Pentapetalae</taxon>
        <taxon>asterids</taxon>
        <taxon>lamiids</taxon>
        <taxon>Gentianales</taxon>
        <taxon>Rubiaceae</taxon>
        <taxon>Ixoroideae</taxon>
        <taxon>Gardenieae complex</taxon>
        <taxon>Bertiereae - Coffeeae clade</taxon>
        <taxon>Coffeeae</taxon>
        <taxon>Coffea</taxon>
    </lineage>
</organism>
<dbReference type="InParanoid" id="A0A068VLH5"/>
<dbReference type="OrthoDB" id="2410195at2759"/>
<evidence type="ECO:0000256" key="5">
    <source>
        <dbReference type="ARBA" id="ARBA00034481"/>
    </source>
</evidence>
<evidence type="ECO:0000259" key="9">
    <source>
        <dbReference type="Pfam" id="PF08100"/>
    </source>
</evidence>
<evidence type="ECO:0000259" key="8">
    <source>
        <dbReference type="Pfam" id="PF00891"/>
    </source>
</evidence>
<evidence type="ECO:0000256" key="6">
    <source>
        <dbReference type="ARBA" id="ARBA00093209"/>
    </source>
</evidence>
<dbReference type="SUPFAM" id="SSF53335">
    <property type="entry name" value="S-adenosyl-L-methionine-dependent methyltransferases"/>
    <property type="match status" value="1"/>
</dbReference>
<dbReference type="InterPro" id="IPR012967">
    <property type="entry name" value="COMT_dimerisation"/>
</dbReference>
<evidence type="ECO:0000313" key="11">
    <source>
        <dbReference type="Proteomes" id="UP000295252"/>
    </source>
</evidence>
<protein>
    <recommendedName>
        <fullName evidence="7">7'-O-demethylcephaeline methyltransferase</fullName>
        <ecNumber evidence="7">2.1.1.395</ecNumber>
    </recommendedName>
</protein>
<evidence type="ECO:0000256" key="4">
    <source>
        <dbReference type="ARBA" id="ARBA00022691"/>
    </source>
</evidence>
<keyword evidence="4" id="KW-0949">S-adenosyl-L-methionine</keyword>
<dbReference type="GO" id="GO:0032259">
    <property type="term" value="P:methylation"/>
    <property type="evidence" value="ECO:0007669"/>
    <property type="project" value="UniProtKB-KW"/>
</dbReference>
<evidence type="ECO:0000313" key="10">
    <source>
        <dbReference type="EMBL" id="CDP21551.1"/>
    </source>
</evidence>
<feature type="domain" description="O-methyltransferase C-terminal" evidence="8">
    <location>
        <begin position="81"/>
        <end position="250"/>
    </location>
</feature>
<keyword evidence="3" id="KW-0808">Transferase</keyword>
<evidence type="ECO:0000256" key="7">
    <source>
        <dbReference type="ARBA" id="ARBA00093595"/>
    </source>
</evidence>
<dbReference type="PhylomeDB" id="A0A068VLH5"/>
<dbReference type="Gene3D" id="1.10.10.10">
    <property type="entry name" value="Winged helix-like DNA-binding domain superfamily/Winged helix DNA-binding domain"/>
    <property type="match status" value="1"/>
</dbReference>
<dbReference type="SUPFAM" id="SSF46785">
    <property type="entry name" value="Winged helix' DNA-binding domain"/>
    <property type="match status" value="1"/>
</dbReference>
<dbReference type="FunCoup" id="A0A068VLH5">
    <property type="interactions" value="487"/>
</dbReference>
<comment type="catalytic activity">
    <reaction evidence="6">
        <text>7'-O-demethylcephaeline + S-adenosyl-L-methionine = cephaeline + S-adenosyl-L-homocysteine + H(+)</text>
        <dbReference type="Rhea" id="RHEA:80555"/>
        <dbReference type="ChEBI" id="CHEBI:15378"/>
        <dbReference type="ChEBI" id="CHEBI:57856"/>
        <dbReference type="ChEBI" id="CHEBI:59789"/>
        <dbReference type="ChEBI" id="CHEBI:231587"/>
        <dbReference type="ChEBI" id="CHEBI:231589"/>
        <dbReference type="EC" id="2.1.1.395"/>
    </reaction>
    <physiologicalReaction direction="left-to-right" evidence="6">
        <dbReference type="Rhea" id="RHEA:80556"/>
    </physiologicalReaction>
</comment>
<dbReference type="Pfam" id="PF00891">
    <property type="entry name" value="Methyltransf_2"/>
    <property type="match status" value="1"/>
</dbReference>
<feature type="domain" description="O-methyltransferase dimerisation" evidence="9">
    <location>
        <begin position="1"/>
        <end position="79"/>
    </location>
</feature>
<evidence type="ECO:0000256" key="1">
    <source>
        <dbReference type="ARBA" id="ARBA00022589"/>
    </source>
</evidence>
<dbReference type="STRING" id="49390.A0A068VLH5"/>
<dbReference type="AlphaFoldDB" id="A0A068VLH5"/>
<dbReference type="GO" id="GO:0046983">
    <property type="term" value="F:protein dimerization activity"/>
    <property type="evidence" value="ECO:0007669"/>
    <property type="project" value="InterPro"/>
</dbReference>
<keyword evidence="1" id="KW-0017">Alkaloid metabolism</keyword>
<dbReference type="InterPro" id="IPR029063">
    <property type="entry name" value="SAM-dependent_MTases_sf"/>
</dbReference>
<keyword evidence="2" id="KW-0489">Methyltransferase</keyword>
<dbReference type="GO" id="GO:0009821">
    <property type="term" value="P:alkaloid biosynthetic process"/>
    <property type="evidence" value="ECO:0007669"/>
    <property type="project" value="UniProtKB-ARBA"/>
</dbReference>
<dbReference type="InterPro" id="IPR001077">
    <property type="entry name" value="COMT_C"/>
</dbReference>
<dbReference type="OMA" id="DEEEWCK"/>
<proteinExistence type="inferred from homology"/>
<name>A0A068VLH5_COFCA</name>